<keyword evidence="3" id="KW-1185">Reference proteome</keyword>
<comment type="caution">
    <text evidence="2">The sequence shown here is derived from an EMBL/GenBank/DDBJ whole genome shotgun (WGS) entry which is preliminary data.</text>
</comment>
<accession>A0ABN3IHL8</accession>
<proteinExistence type="predicted"/>
<evidence type="ECO:0000313" key="2">
    <source>
        <dbReference type="EMBL" id="GAA2405250.1"/>
    </source>
</evidence>
<feature type="region of interest" description="Disordered" evidence="1">
    <location>
        <begin position="214"/>
        <end position="251"/>
    </location>
</feature>
<organism evidence="2 3">
    <name type="scientific">Actinomadura vinacea</name>
    <dbReference type="NCBI Taxonomy" id="115336"/>
    <lineage>
        <taxon>Bacteria</taxon>
        <taxon>Bacillati</taxon>
        <taxon>Actinomycetota</taxon>
        <taxon>Actinomycetes</taxon>
        <taxon>Streptosporangiales</taxon>
        <taxon>Thermomonosporaceae</taxon>
        <taxon>Actinomadura</taxon>
    </lineage>
</organism>
<evidence type="ECO:0000313" key="3">
    <source>
        <dbReference type="Proteomes" id="UP001501231"/>
    </source>
</evidence>
<evidence type="ECO:0000256" key="1">
    <source>
        <dbReference type="SAM" id="MobiDB-lite"/>
    </source>
</evidence>
<protein>
    <recommendedName>
        <fullName evidence="4">Nucleotidyl transferase AbiEii/AbiGii toxin family protein</fullName>
    </recommendedName>
</protein>
<dbReference type="Proteomes" id="UP001501231">
    <property type="component" value="Unassembled WGS sequence"/>
</dbReference>
<reference evidence="2 3" key="1">
    <citation type="journal article" date="2019" name="Int. J. Syst. Evol. Microbiol.">
        <title>The Global Catalogue of Microorganisms (GCM) 10K type strain sequencing project: providing services to taxonomists for standard genome sequencing and annotation.</title>
        <authorList>
            <consortium name="The Broad Institute Genomics Platform"/>
            <consortium name="The Broad Institute Genome Sequencing Center for Infectious Disease"/>
            <person name="Wu L."/>
            <person name="Ma J."/>
        </authorList>
    </citation>
    <scope>NUCLEOTIDE SEQUENCE [LARGE SCALE GENOMIC DNA]</scope>
    <source>
        <strain evidence="2 3">JCM 3325</strain>
    </source>
</reference>
<evidence type="ECO:0008006" key="4">
    <source>
        <dbReference type="Google" id="ProtNLM"/>
    </source>
</evidence>
<feature type="compositionally biased region" description="Gly residues" evidence="1">
    <location>
        <begin position="239"/>
        <end position="251"/>
    </location>
</feature>
<name>A0ABN3IHL8_9ACTN</name>
<sequence length="251" mass="28026">MDHEARAEALRREADELLYDRGLLAMAERIGETFVAGSYFYDLMSWRDLDLYIDAPEVSIGDFFALGAELTERLGGWKSFFTDTRSRSHDGPGARENKDPRRRLRGLYWGVRLGDTRRGAWKFDIWAVDRATFELTVRQAHSFVQRLTERSRAAILRIKEPYWDGPRYPGTIRSWMVYEAVLDAGVGSIAEFEAYMADRGDPFGDPLLESYLTDAPAPNRAHGPGLTGTGPNGTELGDAGLGGLEPGSRGS</sequence>
<dbReference type="EMBL" id="BAAARW010000003">
    <property type="protein sequence ID" value="GAA2405250.1"/>
    <property type="molecule type" value="Genomic_DNA"/>
</dbReference>
<gene>
    <name evidence="2" type="ORF">GCM10010191_11330</name>
</gene>
<dbReference type="RefSeq" id="WP_344587410.1">
    <property type="nucleotide sequence ID" value="NZ_BAAARW010000003.1"/>
</dbReference>